<evidence type="ECO:0000313" key="5">
    <source>
        <dbReference type="Proteomes" id="UP000238350"/>
    </source>
</evidence>
<dbReference type="Proteomes" id="UP000238350">
    <property type="component" value="Unassembled WGS sequence"/>
</dbReference>
<evidence type="ECO:0000313" key="4">
    <source>
        <dbReference type="EMBL" id="PRT56291.1"/>
    </source>
</evidence>
<proteinExistence type="predicted"/>
<keyword evidence="2" id="KW-0812">Transmembrane</keyword>
<feature type="compositionally biased region" description="Polar residues" evidence="1">
    <location>
        <begin position="170"/>
        <end position="182"/>
    </location>
</feature>
<accession>A0A2T0FMS5</accession>
<organism evidence="4 5">
    <name type="scientific">Wickerhamiella sorbophila</name>
    <dbReference type="NCBI Taxonomy" id="45607"/>
    <lineage>
        <taxon>Eukaryota</taxon>
        <taxon>Fungi</taxon>
        <taxon>Dikarya</taxon>
        <taxon>Ascomycota</taxon>
        <taxon>Saccharomycotina</taxon>
        <taxon>Dipodascomycetes</taxon>
        <taxon>Dipodascales</taxon>
        <taxon>Trichomonascaceae</taxon>
        <taxon>Wickerhamiella</taxon>
    </lineage>
</organism>
<gene>
    <name evidence="4" type="ORF">B9G98_03911</name>
</gene>
<evidence type="ECO:0008006" key="6">
    <source>
        <dbReference type="Google" id="ProtNLM"/>
    </source>
</evidence>
<evidence type="ECO:0000256" key="1">
    <source>
        <dbReference type="SAM" id="MobiDB-lite"/>
    </source>
</evidence>
<dbReference type="OrthoDB" id="4065319at2759"/>
<evidence type="ECO:0000256" key="3">
    <source>
        <dbReference type="SAM" id="SignalP"/>
    </source>
</evidence>
<feature type="compositionally biased region" description="Basic and acidic residues" evidence="1">
    <location>
        <begin position="123"/>
        <end position="133"/>
    </location>
</feature>
<feature type="region of interest" description="Disordered" evidence="1">
    <location>
        <begin position="110"/>
        <end position="133"/>
    </location>
</feature>
<dbReference type="PANTHER" id="PTHR36089:SF1">
    <property type="entry name" value="CHITIN SYNTHASE 3 COMPLEX PROTEIN CSI2-RELATED"/>
    <property type="match status" value="1"/>
</dbReference>
<protein>
    <recommendedName>
        <fullName evidence="6">Vacuolar membrane protein</fullName>
    </recommendedName>
</protein>
<dbReference type="InterPro" id="IPR051009">
    <property type="entry name" value="PRM"/>
</dbReference>
<dbReference type="EMBL" id="NDIQ01000022">
    <property type="protein sequence ID" value="PRT56291.1"/>
    <property type="molecule type" value="Genomic_DNA"/>
</dbReference>
<feature type="chain" id="PRO_5015702804" description="Vacuolar membrane protein" evidence="3">
    <location>
        <begin position="19"/>
        <end position="228"/>
    </location>
</feature>
<keyword evidence="2" id="KW-1133">Transmembrane helix</keyword>
<dbReference type="GeneID" id="36517659"/>
<feature type="transmembrane region" description="Helical" evidence="2">
    <location>
        <begin position="58"/>
        <end position="78"/>
    </location>
</feature>
<dbReference type="AlphaFoldDB" id="A0A2T0FMS5"/>
<evidence type="ECO:0000256" key="2">
    <source>
        <dbReference type="SAM" id="Phobius"/>
    </source>
</evidence>
<feature type="region of interest" description="Disordered" evidence="1">
    <location>
        <begin position="169"/>
        <end position="228"/>
    </location>
</feature>
<keyword evidence="3" id="KW-0732">Signal</keyword>
<dbReference type="RefSeq" id="XP_024666236.1">
    <property type="nucleotide sequence ID" value="XM_024810468.1"/>
</dbReference>
<keyword evidence="5" id="KW-1185">Reference proteome</keyword>
<dbReference type="GO" id="GO:0000324">
    <property type="term" value="C:fungal-type vacuole"/>
    <property type="evidence" value="ECO:0007669"/>
    <property type="project" value="TreeGrafter"/>
</dbReference>
<keyword evidence="2" id="KW-0472">Membrane</keyword>
<name>A0A2T0FMS5_9ASCO</name>
<reference evidence="4 5" key="1">
    <citation type="submission" date="2017-04" db="EMBL/GenBank/DDBJ databases">
        <title>Genome sequencing of [Candida] sorbophila.</title>
        <authorList>
            <person name="Ahn J.O."/>
        </authorList>
    </citation>
    <scope>NUCLEOTIDE SEQUENCE [LARGE SCALE GENOMIC DNA]</scope>
    <source>
        <strain evidence="4 5">DS02</strain>
    </source>
</reference>
<dbReference type="PANTHER" id="PTHR36089">
    <property type="entry name" value="CHITIN SYNTHASE 3 COMPLEX PROTEIN CSI2-RELATED"/>
    <property type="match status" value="1"/>
</dbReference>
<sequence>MHSGQLFYLLAGLAAAVADDTSSTQADQSSASATPTFDVEIPDTKGNPFIHTTTLPEGTLFIIFGSVLLAIIVALIVWRVTSVIMMRRTIKRGGQFQTLENTYGGPFVDPVADGDGTELPPTIDKKAESRNRDKQIRQSMFFSPTAQVMNSGNVSQPMVASSYLPAGYYSQPQTSDTSSQRRPYSVAGSMRAPSIAVGSTADNGRRVRQRPPSMMLDELISREQNVAE</sequence>
<dbReference type="GO" id="GO:0005935">
    <property type="term" value="C:cellular bud neck"/>
    <property type="evidence" value="ECO:0007669"/>
    <property type="project" value="TreeGrafter"/>
</dbReference>
<feature type="signal peptide" evidence="3">
    <location>
        <begin position="1"/>
        <end position="18"/>
    </location>
</feature>
<comment type="caution">
    <text evidence="4">The sequence shown here is derived from an EMBL/GenBank/DDBJ whole genome shotgun (WGS) entry which is preliminary data.</text>
</comment>